<protein>
    <submittedName>
        <fullName evidence="2">Uncharacterized protein</fullName>
    </submittedName>
</protein>
<comment type="caution">
    <text evidence="2">The sequence shown here is derived from an EMBL/GenBank/DDBJ whole genome shotgun (WGS) entry which is preliminary data.</text>
</comment>
<organism evidence="2 3">
    <name type="scientific">Mycolicibacterium nivoides</name>
    <dbReference type="NCBI Taxonomy" id="2487344"/>
    <lineage>
        <taxon>Bacteria</taxon>
        <taxon>Bacillati</taxon>
        <taxon>Actinomycetota</taxon>
        <taxon>Actinomycetes</taxon>
        <taxon>Mycobacteriales</taxon>
        <taxon>Mycobacteriaceae</taxon>
        <taxon>Mycolicibacterium</taxon>
    </lineage>
</organism>
<proteinExistence type="predicted"/>
<evidence type="ECO:0000313" key="2">
    <source>
        <dbReference type="EMBL" id="MFN6545476.1"/>
    </source>
</evidence>
<reference evidence="2 3" key="1">
    <citation type="submission" date="2024-12" db="EMBL/GenBank/DDBJ databases">
        <title>The coexistence of Mycolicibacterium septicum and Mycolicibacterium nivoides in clinical samples.</title>
        <authorList>
            <person name="Wang C."/>
            <person name="Feng Y."/>
            <person name="Zong Z."/>
        </authorList>
    </citation>
    <scope>NUCLEOTIDE SEQUENCE [LARGE SCALE GENOMIC DNA]</scope>
    <source>
        <strain evidence="2 3">120309</strain>
    </source>
</reference>
<feature type="region of interest" description="Disordered" evidence="1">
    <location>
        <begin position="1"/>
        <end position="29"/>
    </location>
</feature>
<dbReference type="RefSeq" id="WP_409544058.1">
    <property type="nucleotide sequence ID" value="NZ_JBKBDD010000007.1"/>
</dbReference>
<evidence type="ECO:0000256" key="1">
    <source>
        <dbReference type="SAM" id="MobiDB-lite"/>
    </source>
</evidence>
<dbReference type="Proteomes" id="UP001635816">
    <property type="component" value="Unassembled WGS sequence"/>
</dbReference>
<gene>
    <name evidence="2" type="ORF">ACK4CT_19990</name>
</gene>
<accession>A0ABW9LC17</accession>
<keyword evidence="3" id="KW-1185">Reference proteome</keyword>
<name>A0ABW9LC17_9MYCO</name>
<sequence length="86" mass="9076">MPEIADGRRAARQRMGRLGRQGQCPAPKPPLFGLHPLATGDALSVTAQSAGVTKLRGMLKTAAVNDIVKQLQGLTAGSKSKHDDMK</sequence>
<evidence type="ECO:0000313" key="3">
    <source>
        <dbReference type="Proteomes" id="UP001635816"/>
    </source>
</evidence>
<dbReference type="EMBL" id="JBKBDD010000007">
    <property type="protein sequence ID" value="MFN6545476.1"/>
    <property type="molecule type" value="Genomic_DNA"/>
</dbReference>